<gene>
    <name evidence="15" type="ORF">PSHT_11112</name>
</gene>
<feature type="active site" description="Proton donor/acceptor" evidence="11">
    <location>
        <position position="606"/>
    </location>
</feature>
<feature type="compositionally biased region" description="Polar residues" evidence="13">
    <location>
        <begin position="682"/>
        <end position="692"/>
    </location>
</feature>
<dbReference type="SUPFAM" id="SSF55729">
    <property type="entry name" value="Acyl-CoA N-acyltransferases (Nat)"/>
    <property type="match status" value="1"/>
</dbReference>
<keyword evidence="6" id="KW-0863">Zinc-finger</keyword>
<dbReference type="GO" id="GO:0003712">
    <property type="term" value="F:transcription coregulator activity"/>
    <property type="evidence" value="ECO:0007669"/>
    <property type="project" value="TreeGrafter"/>
</dbReference>
<keyword evidence="4" id="KW-0808">Transferase</keyword>
<organism evidence="15 16">
    <name type="scientific">Puccinia striiformis</name>
    <dbReference type="NCBI Taxonomy" id="27350"/>
    <lineage>
        <taxon>Eukaryota</taxon>
        <taxon>Fungi</taxon>
        <taxon>Dikarya</taxon>
        <taxon>Basidiomycota</taxon>
        <taxon>Pucciniomycotina</taxon>
        <taxon>Pucciniomycetes</taxon>
        <taxon>Pucciniales</taxon>
        <taxon>Pucciniaceae</taxon>
        <taxon>Puccinia</taxon>
    </lineage>
</organism>
<evidence type="ECO:0000256" key="8">
    <source>
        <dbReference type="ARBA" id="ARBA00022853"/>
    </source>
</evidence>
<dbReference type="Gene3D" id="3.30.60.60">
    <property type="entry name" value="N-acetyl transferase-like"/>
    <property type="match status" value="1"/>
</dbReference>
<feature type="compositionally biased region" description="Polar residues" evidence="13">
    <location>
        <begin position="712"/>
        <end position="736"/>
    </location>
</feature>
<dbReference type="AlphaFoldDB" id="A0A2S4V5F0"/>
<dbReference type="InterPro" id="IPR016181">
    <property type="entry name" value="Acyl_CoA_acyltransferase"/>
</dbReference>
<feature type="compositionally biased region" description="Basic residues" evidence="13">
    <location>
        <begin position="693"/>
        <end position="711"/>
    </location>
</feature>
<evidence type="ECO:0000256" key="11">
    <source>
        <dbReference type="PIRSR" id="PIRSR602717-51"/>
    </source>
</evidence>
<dbReference type="Gene3D" id="3.30.40.10">
    <property type="entry name" value="Zinc/RING finger domain, C3HC4 (zinc finger)"/>
    <property type="match status" value="1"/>
</dbReference>
<comment type="similarity">
    <text evidence="2 12">Belongs to the MYST (SAS/MOZ) family.</text>
</comment>
<name>A0A2S4V5F0_9BASI</name>
<dbReference type="GO" id="GO:0006357">
    <property type="term" value="P:regulation of transcription by RNA polymerase II"/>
    <property type="evidence" value="ECO:0007669"/>
    <property type="project" value="TreeGrafter"/>
</dbReference>
<proteinExistence type="inferred from homology"/>
<evidence type="ECO:0000256" key="13">
    <source>
        <dbReference type="SAM" id="MobiDB-lite"/>
    </source>
</evidence>
<dbReference type="GO" id="GO:0004402">
    <property type="term" value="F:histone acetyltransferase activity"/>
    <property type="evidence" value="ECO:0007669"/>
    <property type="project" value="InterPro"/>
</dbReference>
<feature type="region of interest" description="Disordered" evidence="13">
    <location>
        <begin position="300"/>
        <end position="408"/>
    </location>
</feature>
<dbReference type="OrthoDB" id="787137at2759"/>
<dbReference type="EMBL" id="PKSM01000180">
    <property type="protein sequence ID" value="POW04762.1"/>
    <property type="molecule type" value="Genomic_DNA"/>
</dbReference>
<evidence type="ECO:0000313" key="15">
    <source>
        <dbReference type="EMBL" id="POW04762.1"/>
    </source>
</evidence>
<evidence type="ECO:0000256" key="10">
    <source>
        <dbReference type="ARBA" id="ARBA00023242"/>
    </source>
</evidence>
<dbReference type="FunFam" id="3.30.60.60:FF:000001">
    <property type="entry name" value="Histone acetyltransferase"/>
    <property type="match status" value="1"/>
</dbReference>
<evidence type="ECO:0000256" key="9">
    <source>
        <dbReference type="ARBA" id="ARBA00022990"/>
    </source>
</evidence>
<keyword evidence="10 12" id="KW-0539">Nucleus</keyword>
<dbReference type="InterPro" id="IPR019787">
    <property type="entry name" value="Znf_PHD-finger"/>
</dbReference>
<dbReference type="Pfam" id="PF17772">
    <property type="entry name" value="zf-MYST"/>
    <property type="match status" value="1"/>
</dbReference>
<comment type="subcellular location">
    <subcellularLocation>
        <location evidence="1 12">Nucleus</location>
    </subcellularLocation>
</comment>
<dbReference type="GO" id="GO:0003682">
    <property type="term" value="F:chromatin binding"/>
    <property type="evidence" value="ECO:0007669"/>
    <property type="project" value="TreeGrafter"/>
</dbReference>
<dbReference type="EC" id="2.3.1.48" evidence="3 12"/>
<dbReference type="InterPro" id="IPR013083">
    <property type="entry name" value="Znf_RING/FYVE/PHD"/>
</dbReference>
<feature type="compositionally biased region" description="Gly residues" evidence="13">
    <location>
        <begin position="834"/>
        <end position="849"/>
    </location>
</feature>
<dbReference type="Pfam" id="PF00628">
    <property type="entry name" value="PHD"/>
    <property type="match status" value="1"/>
</dbReference>
<dbReference type="PROSITE" id="PS51726">
    <property type="entry name" value="MYST_HAT"/>
    <property type="match status" value="1"/>
</dbReference>
<evidence type="ECO:0000256" key="7">
    <source>
        <dbReference type="ARBA" id="ARBA00022833"/>
    </source>
</evidence>
<dbReference type="Gene3D" id="3.40.630.30">
    <property type="match status" value="1"/>
</dbReference>
<reference evidence="15 16" key="1">
    <citation type="submission" date="2017-12" db="EMBL/GenBank/DDBJ databases">
        <title>Gene loss provides genomic basis for host adaptation in cereal stripe rust fungi.</title>
        <authorList>
            <person name="Xia C."/>
        </authorList>
    </citation>
    <scope>NUCLEOTIDE SEQUENCE [LARGE SCALE GENOMIC DNA]</scope>
    <source>
        <strain evidence="15 16">93TX-2</strain>
    </source>
</reference>
<feature type="region of interest" description="Disordered" evidence="13">
    <location>
        <begin position="819"/>
        <end position="857"/>
    </location>
</feature>
<dbReference type="Pfam" id="PF01853">
    <property type="entry name" value="MOZ_SAS"/>
    <property type="match status" value="1"/>
</dbReference>
<accession>A0A2S4V5F0</accession>
<dbReference type="VEuPathDB" id="FungiDB:PSHT_11112"/>
<evidence type="ECO:0000256" key="2">
    <source>
        <dbReference type="ARBA" id="ARBA00010107"/>
    </source>
</evidence>
<evidence type="ECO:0000256" key="3">
    <source>
        <dbReference type="ARBA" id="ARBA00013184"/>
    </source>
</evidence>
<reference evidence="16" key="3">
    <citation type="journal article" date="2018" name="Mol. Plant Microbe Interact.">
        <title>Genome sequence resources for the wheat stripe rust pathogen (Puccinia striiformis f. sp. tritici) and the barley stripe rust pathogen (Puccinia striiformis f. sp. hordei).</title>
        <authorList>
            <person name="Xia C."/>
            <person name="Wang M."/>
            <person name="Yin C."/>
            <person name="Cornejo O.E."/>
            <person name="Hulbert S.H."/>
            <person name="Chen X."/>
        </authorList>
    </citation>
    <scope>NUCLEOTIDE SEQUENCE [LARGE SCALE GENOMIC DNA]</scope>
    <source>
        <strain evidence="16">93TX-2</strain>
    </source>
</reference>
<evidence type="ECO:0000256" key="6">
    <source>
        <dbReference type="ARBA" id="ARBA00022771"/>
    </source>
</evidence>
<dbReference type="InterPro" id="IPR011011">
    <property type="entry name" value="Znf_FYVE_PHD"/>
</dbReference>
<dbReference type="PANTHER" id="PTHR10615:SF161">
    <property type="entry name" value="HISTONE ACETYLTRANSFERASE KAT7"/>
    <property type="match status" value="1"/>
</dbReference>
<dbReference type="InterPro" id="IPR001965">
    <property type="entry name" value="Znf_PHD"/>
</dbReference>
<protein>
    <recommendedName>
        <fullName evidence="3 12">Histone acetyltransferase</fullName>
        <ecNumber evidence="3 12">2.3.1.48</ecNumber>
    </recommendedName>
</protein>
<dbReference type="Gene3D" id="1.10.10.10">
    <property type="entry name" value="Winged helix-like DNA-binding domain superfamily/Winged helix DNA-binding domain"/>
    <property type="match status" value="1"/>
</dbReference>
<dbReference type="InterPro" id="IPR040706">
    <property type="entry name" value="Zf-MYST"/>
</dbReference>
<feature type="compositionally biased region" description="Polar residues" evidence="13">
    <location>
        <begin position="300"/>
        <end position="310"/>
    </location>
</feature>
<dbReference type="Proteomes" id="UP000238274">
    <property type="component" value="Unassembled WGS sequence"/>
</dbReference>
<evidence type="ECO:0000256" key="12">
    <source>
        <dbReference type="RuleBase" id="RU361211"/>
    </source>
</evidence>
<dbReference type="VEuPathDB" id="FungiDB:PSTT_05955"/>
<sequence>MVRGDIIITPQSVLNSTLFIPTSSASRRGGKGEMLSCWECGQSGHFSCMELNNFTIKSHTKSYPWLCLECRRCCECDKKGDDDQNMLLCAICDRGWHVGCLNPPLKTVPSGDFTCPFEHESIKTVPPLPDSIILPPLSPIQQYVPITLPNSPSKSTSKPTTNRLIISKKRKIDDSDDNLIQSNELISNKKSIVGKPRNGIKGAVNNNRSPLRKQPSNLTLEGVQGGLDKINLDENLEEGKLDSEGIEDYPKESNPFEGVLDEDEAAIGDRKITDDDALRFQQSLERSKIRMENINSELTTEKINAATPSPSMIAVPSPGSLEPSRLSAIRERRSGLSPSEFKGRLTPTTLFNPETEIDEVSSNSSTHHHPQHQEESVPKKKEINSSTSGKPVRKLKKNDTSHTLMTNNNNNIKSIRFGEYEIEVWYQAPYPEEYSRTQNGTIYICSKCLKYFKTEFEIQRHKLKCKLNYPPGDEIYRDDSNAPNHGILIQIFEIDGRKNKLYCQNLCLLSKLFLDHKTLYYDVDPFLFYVITQTHLNLNSTNYNSIETVNNLCQFVGYFSKEKRSPIHNVSCIMTLPVLQRKGWGNLLIDFSYLLSKKEKRVGTPEKPLSDLGLLSYRSYWTITICRYLLSINSNSNEESTHKHKITLEDIANHTSISLVDVYYTCRHKNWIHELNPPSHPPKTSSINNNPTNHHHKRKSHNWNPRRKTPNHHSPSSSIGTPRTQSNPPSLTNILDHNNLNNTSSLTTNLPTLPLASHHSSTTLTTTTHITEKDIPKYYFIGWNSIELLKLIQVNNSKNLLKLNPEKLIWSPFITPHQNRLSTTTTTTTNNVSGGAGGGNQQQQQGGGDPDVSSIDIPLIPGTDPYQFCTNDPSFSIGVDVIDKGSNSTLNIDHRQDSIGPGIQDVLIDQNSST</sequence>
<dbReference type="InterPro" id="IPR002717">
    <property type="entry name" value="HAT_MYST-type"/>
</dbReference>
<dbReference type="PANTHER" id="PTHR10615">
    <property type="entry name" value="HISTONE ACETYLTRANSFERASE"/>
    <property type="match status" value="1"/>
</dbReference>
<evidence type="ECO:0000256" key="5">
    <source>
        <dbReference type="ARBA" id="ARBA00022723"/>
    </source>
</evidence>
<comment type="caution">
    <text evidence="15">The sequence shown here is derived from an EMBL/GenBank/DDBJ whole genome shotgun (WGS) entry which is preliminary data.</text>
</comment>
<keyword evidence="7" id="KW-0862">Zinc</keyword>
<dbReference type="GO" id="GO:0005634">
    <property type="term" value="C:nucleus"/>
    <property type="evidence" value="ECO:0007669"/>
    <property type="project" value="UniProtKB-SubCell"/>
</dbReference>
<dbReference type="SUPFAM" id="SSF57903">
    <property type="entry name" value="FYVE/PHD zinc finger"/>
    <property type="match status" value="2"/>
</dbReference>
<dbReference type="SMART" id="SM00249">
    <property type="entry name" value="PHD"/>
    <property type="match status" value="2"/>
</dbReference>
<dbReference type="GO" id="GO:0008270">
    <property type="term" value="F:zinc ion binding"/>
    <property type="evidence" value="ECO:0007669"/>
    <property type="project" value="UniProtKB-KW"/>
</dbReference>
<feature type="domain" description="MYST-type HAT" evidence="14">
    <location>
        <begin position="407"/>
        <end position="705"/>
    </location>
</feature>
<evidence type="ECO:0000313" key="16">
    <source>
        <dbReference type="Proteomes" id="UP000238274"/>
    </source>
</evidence>
<evidence type="ECO:0000256" key="4">
    <source>
        <dbReference type="ARBA" id="ARBA00022679"/>
    </source>
</evidence>
<evidence type="ECO:0000259" key="14">
    <source>
        <dbReference type="PROSITE" id="PS51726"/>
    </source>
</evidence>
<evidence type="ECO:0000256" key="1">
    <source>
        <dbReference type="ARBA" id="ARBA00004123"/>
    </source>
</evidence>
<dbReference type="GO" id="GO:1990467">
    <property type="term" value="C:NuA3a histone acetyltransferase complex"/>
    <property type="evidence" value="ECO:0007669"/>
    <property type="project" value="TreeGrafter"/>
</dbReference>
<feature type="region of interest" description="Disordered" evidence="13">
    <location>
        <begin position="675"/>
        <end position="746"/>
    </location>
</feature>
<comment type="catalytic activity">
    <reaction evidence="12">
        <text>L-lysyl-[protein] + acetyl-CoA = N(6)-acetyl-L-lysyl-[protein] + CoA + H(+)</text>
        <dbReference type="Rhea" id="RHEA:45948"/>
        <dbReference type="Rhea" id="RHEA-COMP:9752"/>
        <dbReference type="Rhea" id="RHEA-COMP:10731"/>
        <dbReference type="ChEBI" id="CHEBI:15378"/>
        <dbReference type="ChEBI" id="CHEBI:29969"/>
        <dbReference type="ChEBI" id="CHEBI:57287"/>
        <dbReference type="ChEBI" id="CHEBI:57288"/>
        <dbReference type="ChEBI" id="CHEBI:61930"/>
        <dbReference type="EC" id="2.3.1.48"/>
    </reaction>
</comment>
<keyword evidence="16" id="KW-1185">Reference proteome</keyword>
<feature type="compositionally biased region" description="Low complexity" evidence="13">
    <location>
        <begin position="823"/>
        <end position="833"/>
    </location>
</feature>
<keyword evidence="9" id="KW-0007">Acetylation</keyword>
<dbReference type="InterPro" id="IPR036388">
    <property type="entry name" value="WH-like_DNA-bd_sf"/>
</dbReference>
<keyword evidence="8" id="KW-0156">Chromatin regulator</keyword>
<reference evidence="16" key="2">
    <citation type="journal article" date="2018" name="BMC Genomics">
        <title>Genomic insights into host adaptation between the wheat stripe rust pathogen (Puccinia striiformis f. sp. tritici) and the barley stripe rust pathogen (Puccinia striiformis f. sp. hordei).</title>
        <authorList>
            <person name="Xia C."/>
            <person name="Wang M."/>
            <person name="Yin C."/>
            <person name="Cornejo O.E."/>
            <person name="Hulbert S.H."/>
            <person name="Chen X."/>
        </authorList>
    </citation>
    <scope>NUCLEOTIDE SEQUENCE [LARGE SCALE GENOMIC DNA]</scope>
    <source>
        <strain evidence="16">93TX-2</strain>
    </source>
</reference>
<feature type="compositionally biased region" description="Basic and acidic residues" evidence="13">
    <location>
        <begin position="371"/>
        <end position="383"/>
    </location>
</feature>
<dbReference type="InterPro" id="IPR050603">
    <property type="entry name" value="MYST_HAT"/>
</dbReference>
<keyword evidence="5" id="KW-0479">Metal-binding</keyword>